<dbReference type="RefSeq" id="WP_091798276.1">
    <property type="nucleotide sequence ID" value="NZ_CP016353.1"/>
</dbReference>
<sequence>MLAWSIPGGVLLVTAVGGYELWRKRRRKQLGTPLAATYIDEFTAMFYGTKRMELDHRDSMSMMREDDAQGAPPRHGVDLERGVVVLRAGDLGRGHTG</sequence>
<dbReference type="KEGG" id="pmad:BAY61_14415"/>
<organism evidence="1 2">
    <name type="scientific">Prauserella marina</name>
    <dbReference type="NCBI Taxonomy" id="530584"/>
    <lineage>
        <taxon>Bacteria</taxon>
        <taxon>Bacillati</taxon>
        <taxon>Actinomycetota</taxon>
        <taxon>Actinomycetes</taxon>
        <taxon>Pseudonocardiales</taxon>
        <taxon>Pseudonocardiaceae</taxon>
        <taxon>Prauserella</taxon>
    </lineage>
</organism>
<evidence type="ECO:0000313" key="1">
    <source>
        <dbReference type="EMBL" id="SDC31508.1"/>
    </source>
</evidence>
<accession>A0A222VQ06</accession>
<reference evidence="1 2" key="1">
    <citation type="submission" date="2016-10" db="EMBL/GenBank/DDBJ databases">
        <authorList>
            <person name="de Groot N.N."/>
        </authorList>
    </citation>
    <scope>NUCLEOTIDE SEQUENCE [LARGE SCALE GENOMIC DNA]</scope>
    <source>
        <strain evidence="1 2">CGMCC 4.5506</strain>
    </source>
</reference>
<dbReference type="AlphaFoldDB" id="A0A222VQ06"/>
<dbReference type="STRING" id="530584.SAMN05421630_1011263"/>
<dbReference type="EMBL" id="FMZE01000001">
    <property type="protein sequence ID" value="SDC31508.1"/>
    <property type="molecule type" value="Genomic_DNA"/>
</dbReference>
<gene>
    <name evidence="1" type="ORF">SAMN05421630_1011263</name>
</gene>
<dbReference type="Pfam" id="PF19690">
    <property type="entry name" value="DUF6191"/>
    <property type="match status" value="1"/>
</dbReference>
<proteinExistence type="predicted"/>
<protein>
    <submittedName>
        <fullName evidence="1">Uncharacterized protein</fullName>
    </submittedName>
</protein>
<evidence type="ECO:0000313" key="2">
    <source>
        <dbReference type="Proteomes" id="UP000199494"/>
    </source>
</evidence>
<dbReference type="OrthoDB" id="4555106at2"/>
<keyword evidence="2" id="KW-1185">Reference proteome</keyword>
<dbReference type="Proteomes" id="UP000199494">
    <property type="component" value="Unassembled WGS sequence"/>
</dbReference>
<name>A0A222VQ06_9PSEU</name>
<dbReference type="InterPro" id="IPR045684">
    <property type="entry name" value="DUF6191"/>
</dbReference>